<dbReference type="OrthoDB" id="4062651at2759"/>
<evidence type="ECO:0000259" key="2">
    <source>
        <dbReference type="Pfam" id="PF24889"/>
    </source>
</evidence>
<dbReference type="Proteomes" id="UP000271889">
    <property type="component" value="Unassembled WGS sequence"/>
</dbReference>
<organism evidence="3 4">
    <name type="scientific">Cylicostephanus goldi</name>
    <name type="common">Nematode worm</name>
    <dbReference type="NCBI Taxonomy" id="71465"/>
    <lineage>
        <taxon>Eukaryota</taxon>
        <taxon>Metazoa</taxon>
        <taxon>Ecdysozoa</taxon>
        <taxon>Nematoda</taxon>
        <taxon>Chromadorea</taxon>
        <taxon>Rhabditida</taxon>
        <taxon>Rhabditina</taxon>
        <taxon>Rhabditomorpha</taxon>
        <taxon>Strongyloidea</taxon>
        <taxon>Strongylidae</taxon>
        <taxon>Cylicostephanus</taxon>
    </lineage>
</organism>
<dbReference type="EMBL" id="UYRV01028889">
    <property type="protein sequence ID" value="VDK82901.1"/>
    <property type="molecule type" value="Genomic_DNA"/>
</dbReference>
<feature type="region of interest" description="Disordered" evidence="1">
    <location>
        <begin position="113"/>
        <end position="148"/>
    </location>
</feature>
<reference evidence="3 4" key="1">
    <citation type="submission" date="2018-11" db="EMBL/GenBank/DDBJ databases">
        <authorList>
            <consortium name="Pathogen Informatics"/>
        </authorList>
    </citation>
    <scope>NUCLEOTIDE SEQUENCE [LARGE SCALE GENOMIC DNA]</scope>
</reference>
<protein>
    <recommendedName>
        <fullName evidence="2">Serine/threonine-protein kinase WNK CCTL2 domain-containing protein</fullName>
    </recommendedName>
</protein>
<evidence type="ECO:0000313" key="4">
    <source>
        <dbReference type="Proteomes" id="UP000271889"/>
    </source>
</evidence>
<dbReference type="Pfam" id="PF24889">
    <property type="entry name" value="CCTL2_WNK"/>
    <property type="match status" value="1"/>
</dbReference>
<feature type="domain" description="Serine/threonine-protein kinase WNK CCTL2" evidence="2">
    <location>
        <begin position="24"/>
        <end position="89"/>
    </location>
</feature>
<name>A0A3P6UZ37_CYLGO</name>
<proteinExistence type="predicted"/>
<feature type="non-terminal residue" evidence="3">
    <location>
        <position position="148"/>
    </location>
</feature>
<dbReference type="Gene3D" id="3.10.20.90">
    <property type="entry name" value="Phosphatidylinositol 3-kinase Catalytic Subunit, Chain A, domain 1"/>
    <property type="match status" value="1"/>
</dbReference>
<feature type="compositionally biased region" description="Low complexity" evidence="1">
    <location>
        <begin position="113"/>
        <end position="139"/>
    </location>
</feature>
<keyword evidence="4" id="KW-1185">Reference proteome</keyword>
<gene>
    <name evidence="3" type="ORF">CGOC_LOCUS8038</name>
</gene>
<evidence type="ECO:0000313" key="3">
    <source>
        <dbReference type="EMBL" id="VDK82901.1"/>
    </source>
</evidence>
<dbReference type="InterPro" id="IPR056865">
    <property type="entry name" value="CCTL2_WNK"/>
</dbReference>
<evidence type="ECO:0000256" key="1">
    <source>
        <dbReference type="SAM" id="MobiDB-lite"/>
    </source>
</evidence>
<sequence>MPDGQVATHEEKKKAKRKIALEVLKVDNAKDQPALVSCRLDTAHKTVTFQFAPDSDKPSVIAEKLLAENCLAPHHVAIVEDQLEQIIDVCLVNKGNPRVVGTKLTTVVETQTTTTTSNLSSGPPTARAAASPAPPSAAAQLVAQGVAP</sequence>
<dbReference type="AlphaFoldDB" id="A0A3P6UZ37"/>
<accession>A0A3P6UZ37</accession>